<evidence type="ECO:0000313" key="3">
    <source>
        <dbReference type="Proteomes" id="UP000665561"/>
    </source>
</evidence>
<feature type="region of interest" description="Disordered" evidence="1">
    <location>
        <begin position="87"/>
        <end position="106"/>
    </location>
</feature>
<sequence>MKWEAKPDEPARSKLFTKDGKPLRILSTSMVIAMLASAVFGSSSYAADGTAAGDQPKLVEWSSDEVKTYFDPAVDWNIPLLEEDEEAAGTGTDPAAGTGAVSQGGGSGDTIIINNGGYSSGFGWDDLILYHLLFNGGSSYSTRSWSSSHTTYYAGTSTPYKTKSYSSGNFQNKPVVGSTVHPKTTAASGTITRRSSSSKPGGIGGTSSGVSSSGSSSSKPSSVFSSSKSSSSGSSSSSHSSGGFGG</sequence>
<gene>
    <name evidence="2" type="ORF">GT019_04595</name>
</gene>
<feature type="region of interest" description="Disordered" evidence="1">
    <location>
        <begin position="163"/>
        <end position="246"/>
    </location>
</feature>
<protein>
    <submittedName>
        <fullName evidence="2">Uncharacterized protein</fullName>
    </submittedName>
</protein>
<reference evidence="2 3" key="1">
    <citation type="submission" date="2020-01" db="EMBL/GenBank/DDBJ databases">
        <title>Paenibacillus soybeanensis sp. nov. isolated from the nodules of soybean (Glycine max(L.) Merr).</title>
        <authorList>
            <person name="Wang H."/>
        </authorList>
    </citation>
    <scope>NUCLEOTIDE SEQUENCE [LARGE SCALE GENOMIC DNA]</scope>
    <source>
        <strain evidence="2 3">T1</strain>
    </source>
</reference>
<organism evidence="2 3">
    <name type="scientific">Paenibacillus glycinis</name>
    <dbReference type="NCBI Taxonomy" id="2697035"/>
    <lineage>
        <taxon>Bacteria</taxon>
        <taxon>Bacillati</taxon>
        <taxon>Bacillota</taxon>
        <taxon>Bacilli</taxon>
        <taxon>Bacillales</taxon>
        <taxon>Paenibacillaceae</taxon>
        <taxon>Paenibacillus</taxon>
    </lineage>
</organism>
<name>A0ABW9XKW7_9BACL</name>
<dbReference type="Proteomes" id="UP000665561">
    <property type="component" value="Unassembled WGS sequence"/>
</dbReference>
<accession>A0ABW9XKW7</accession>
<evidence type="ECO:0000313" key="2">
    <source>
        <dbReference type="EMBL" id="NBD23141.1"/>
    </source>
</evidence>
<dbReference type="EMBL" id="JAAAMV010000002">
    <property type="protein sequence ID" value="NBD23141.1"/>
    <property type="molecule type" value="Genomic_DNA"/>
</dbReference>
<feature type="compositionally biased region" description="Polar residues" evidence="1">
    <location>
        <begin position="181"/>
        <end position="194"/>
    </location>
</feature>
<comment type="caution">
    <text evidence="2">The sequence shown here is derived from an EMBL/GenBank/DDBJ whole genome shotgun (WGS) entry which is preliminary data.</text>
</comment>
<dbReference type="RefSeq" id="WP_161741576.1">
    <property type="nucleotide sequence ID" value="NZ_JAAAMV010000002.1"/>
</dbReference>
<keyword evidence="3" id="KW-1185">Reference proteome</keyword>
<evidence type="ECO:0000256" key="1">
    <source>
        <dbReference type="SAM" id="MobiDB-lite"/>
    </source>
</evidence>
<feature type="compositionally biased region" description="Low complexity" evidence="1">
    <location>
        <begin position="88"/>
        <end position="101"/>
    </location>
</feature>
<proteinExistence type="predicted"/>
<feature type="compositionally biased region" description="Low complexity" evidence="1">
    <location>
        <begin position="208"/>
        <end position="246"/>
    </location>
</feature>